<accession>A0A173LVI5</accession>
<gene>
    <name evidence="1" type="ORF">AUMI_13120</name>
</gene>
<protein>
    <submittedName>
        <fullName evidence="1">Uncharacterized protein</fullName>
    </submittedName>
</protein>
<dbReference type="Proteomes" id="UP000243847">
    <property type="component" value="Chromosome sequence1"/>
</dbReference>
<sequence>MEGTWGLLKIISRSAIKIAVKTMSEPISNHAGRAPSIVLQGYRCFRIEKYLTEKQNPHPKVRVLQL</sequence>
<evidence type="ECO:0000313" key="1">
    <source>
        <dbReference type="EMBL" id="BAU98854.1"/>
    </source>
</evidence>
<reference evidence="1 2" key="1">
    <citation type="journal article" date="2016" name="Genome Announc.">
        <title>Complete Genome Sequence of Aurantimicrobium minutum Type Strain KNCT, a Planktonic Ultramicrobacterium Isolated from River Water.</title>
        <authorList>
            <person name="Nakai R."/>
            <person name="Fujisawa T."/>
            <person name="Nakamura Y."/>
            <person name="Nishide H."/>
            <person name="Uchiyama I."/>
            <person name="Baba T."/>
            <person name="Toyoda A."/>
            <person name="Fujiyama A."/>
            <person name="Naganuma T."/>
            <person name="Niki H."/>
        </authorList>
    </citation>
    <scope>NUCLEOTIDE SEQUENCE [LARGE SCALE GENOMIC DNA]</scope>
    <source>
        <strain evidence="1 2">KNC</strain>
    </source>
</reference>
<name>A0A173LVI5_9MICO</name>
<organism evidence="1 2">
    <name type="scientific">Aurantimicrobium minutum</name>
    <dbReference type="NCBI Taxonomy" id="708131"/>
    <lineage>
        <taxon>Bacteria</taxon>
        <taxon>Bacillati</taxon>
        <taxon>Actinomycetota</taxon>
        <taxon>Actinomycetes</taxon>
        <taxon>Micrococcales</taxon>
        <taxon>Microbacteriaceae</taxon>
        <taxon>Aurantimicrobium</taxon>
    </lineage>
</organism>
<dbReference type="EMBL" id="AP017457">
    <property type="protein sequence ID" value="BAU98854.1"/>
    <property type="molecule type" value="Genomic_DNA"/>
</dbReference>
<dbReference type="KEGG" id="amin:AUMI_13120"/>
<dbReference type="AlphaFoldDB" id="A0A173LVI5"/>
<proteinExistence type="predicted"/>
<evidence type="ECO:0000313" key="2">
    <source>
        <dbReference type="Proteomes" id="UP000243847"/>
    </source>
</evidence>